<dbReference type="Proteomes" id="UP000242188">
    <property type="component" value="Unassembled WGS sequence"/>
</dbReference>
<proteinExistence type="predicted"/>
<evidence type="ECO:0000313" key="3">
    <source>
        <dbReference type="EMBL" id="OWF55508.1"/>
    </source>
</evidence>
<evidence type="ECO:0000256" key="2">
    <source>
        <dbReference type="SAM" id="SignalP"/>
    </source>
</evidence>
<gene>
    <name evidence="3" type="ORF">KP79_PYT23103</name>
</gene>
<keyword evidence="2" id="KW-0732">Signal</keyword>
<sequence length="233" mass="25560">MATMASCSILVVAFSCILKVGSLPTTITVDAPNPTSSSHVDLILDSPHHHGQAPEQKPHQHHSSPSSHDHSSHVNKTSLGSLIHHLLDKDESHVTPVVQSFTSCVTNCLHPKHPPNPPEDQDDVGHDWHENHKGGPDVHVHPERNSDDDFDDEDSADILSQVGELLRGSSYHDPLNSHPGPAGGHLDDDISRYWMCSHACLLTTSQYVIGKFDNHPQPLGLFTQLKHVRDLLV</sequence>
<feature type="region of interest" description="Disordered" evidence="1">
    <location>
        <begin position="112"/>
        <end position="154"/>
    </location>
</feature>
<feature type="chain" id="PRO_5012849315" evidence="2">
    <location>
        <begin position="23"/>
        <end position="233"/>
    </location>
</feature>
<dbReference type="EMBL" id="NEDP02000656">
    <property type="protein sequence ID" value="OWF55508.1"/>
    <property type="molecule type" value="Genomic_DNA"/>
</dbReference>
<name>A0A210R3B9_MIZYE</name>
<dbReference type="AlphaFoldDB" id="A0A210R3B9"/>
<reference evidence="3 4" key="1">
    <citation type="journal article" date="2017" name="Nat. Ecol. Evol.">
        <title>Scallop genome provides insights into evolution of bilaterian karyotype and development.</title>
        <authorList>
            <person name="Wang S."/>
            <person name="Zhang J."/>
            <person name="Jiao W."/>
            <person name="Li J."/>
            <person name="Xun X."/>
            <person name="Sun Y."/>
            <person name="Guo X."/>
            <person name="Huan P."/>
            <person name="Dong B."/>
            <person name="Zhang L."/>
            <person name="Hu X."/>
            <person name="Sun X."/>
            <person name="Wang J."/>
            <person name="Zhao C."/>
            <person name="Wang Y."/>
            <person name="Wang D."/>
            <person name="Huang X."/>
            <person name="Wang R."/>
            <person name="Lv J."/>
            <person name="Li Y."/>
            <person name="Zhang Z."/>
            <person name="Liu B."/>
            <person name="Lu W."/>
            <person name="Hui Y."/>
            <person name="Liang J."/>
            <person name="Zhou Z."/>
            <person name="Hou R."/>
            <person name="Li X."/>
            <person name="Liu Y."/>
            <person name="Li H."/>
            <person name="Ning X."/>
            <person name="Lin Y."/>
            <person name="Zhao L."/>
            <person name="Xing Q."/>
            <person name="Dou J."/>
            <person name="Li Y."/>
            <person name="Mao J."/>
            <person name="Guo H."/>
            <person name="Dou H."/>
            <person name="Li T."/>
            <person name="Mu C."/>
            <person name="Jiang W."/>
            <person name="Fu Q."/>
            <person name="Fu X."/>
            <person name="Miao Y."/>
            <person name="Liu J."/>
            <person name="Yu Q."/>
            <person name="Li R."/>
            <person name="Liao H."/>
            <person name="Li X."/>
            <person name="Kong Y."/>
            <person name="Jiang Z."/>
            <person name="Chourrout D."/>
            <person name="Li R."/>
            <person name="Bao Z."/>
        </authorList>
    </citation>
    <scope>NUCLEOTIDE SEQUENCE [LARGE SCALE GENOMIC DNA]</scope>
    <source>
        <strain evidence="3 4">PY_sf001</strain>
    </source>
</reference>
<evidence type="ECO:0000256" key="1">
    <source>
        <dbReference type="SAM" id="MobiDB-lite"/>
    </source>
</evidence>
<accession>A0A210R3B9</accession>
<organism evidence="3 4">
    <name type="scientific">Mizuhopecten yessoensis</name>
    <name type="common">Japanese scallop</name>
    <name type="synonym">Patinopecten yessoensis</name>
    <dbReference type="NCBI Taxonomy" id="6573"/>
    <lineage>
        <taxon>Eukaryota</taxon>
        <taxon>Metazoa</taxon>
        <taxon>Spiralia</taxon>
        <taxon>Lophotrochozoa</taxon>
        <taxon>Mollusca</taxon>
        <taxon>Bivalvia</taxon>
        <taxon>Autobranchia</taxon>
        <taxon>Pteriomorphia</taxon>
        <taxon>Pectinida</taxon>
        <taxon>Pectinoidea</taxon>
        <taxon>Pectinidae</taxon>
        <taxon>Mizuhopecten</taxon>
    </lineage>
</organism>
<feature type="compositionally biased region" description="Basic and acidic residues" evidence="1">
    <location>
        <begin position="123"/>
        <end position="147"/>
    </location>
</feature>
<feature type="signal peptide" evidence="2">
    <location>
        <begin position="1"/>
        <end position="22"/>
    </location>
</feature>
<evidence type="ECO:0000313" key="4">
    <source>
        <dbReference type="Proteomes" id="UP000242188"/>
    </source>
</evidence>
<feature type="region of interest" description="Disordered" evidence="1">
    <location>
        <begin position="38"/>
        <end position="75"/>
    </location>
</feature>
<dbReference type="OrthoDB" id="10484788at2759"/>
<protein>
    <submittedName>
        <fullName evidence="3">Uncharacterized protein</fullName>
    </submittedName>
</protein>
<comment type="caution">
    <text evidence="3">The sequence shown here is derived from an EMBL/GenBank/DDBJ whole genome shotgun (WGS) entry which is preliminary data.</text>
</comment>
<keyword evidence="4" id="KW-1185">Reference proteome</keyword>